<evidence type="ECO:0008006" key="7">
    <source>
        <dbReference type="Google" id="ProtNLM"/>
    </source>
</evidence>
<keyword evidence="3" id="KW-0949">S-adenosyl-L-methionine</keyword>
<keyword evidence="4" id="KW-0472">Membrane</keyword>
<reference evidence="6" key="1">
    <citation type="submission" date="2017-03" db="EMBL/GenBank/DDBJ databases">
        <title>Novel pathways for hydrocarbon cycling and metabolic interdependencies in hydrothermal sediment communities.</title>
        <authorList>
            <person name="Dombrowski N."/>
            <person name="Seitz K."/>
            <person name="Teske A."/>
            <person name="Baker B."/>
        </authorList>
    </citation>
    <scope>NUCLEOTIDE SEQUENCE [LARGE SCALE GENOMIC DNA]</scope>
</reference>
<proteinExistence type="predicted"/>
<accession>A0A1W9NZ94</accession>
<protein>
    <recommendedName>
        <fullName evidence="7">Methyltransferase domain-containing protein</fullName>
    </recommendedName>
</protein>
<gene>
    <name evidence="5" type="ORF">B5M47_00425</name>
</gene>
<keyword evidence="4" id="KW-1133">Transmembrane helix</keyword>
<dbReference type="SUPFAM" id="SSF53335">
    <property type="entry name" value="S-adenosyl-L-methionine-dependent methyltransferases"/>
    <property type="match status" value="1"/>
</dbReference>
<evidence type="ECO:0000256" key="2">
    <source>
        <dbReference type="ARBA" id="ARBA00022679"/>
    </source>
</evidence>
<dbReference type="GO" id="GO:0032259">
    <property type="term" value="P:methylation"/>
    <property type="evidence" value="ECO:0007669"/>
    <property type="project" value="UniProtKB-KW"/>
</dbReference>
<feature type="transmembrane region" description="Helical" evidence="4">
    <location>
        <begin position="6"/>
        <end position="27"/>
    </location>
</feature>
<evidence type="ECO:0000313" key="6">
    <source>
        <dbReference type="Proteomes" id="UP000192520"/>
    </source>
</evidence>
<dbReference type="Gene3D" id="3.40.50.150">
    <property type="entry name" value="Vaccinia Virus protein VP39"/>
    <property type="match status" value="1"/>
</dbReference>
<evidence type="ECO:0000313" key="5">
    <source>
        <dbReference type="EMBL" id="OQX51455.1"/>
    </source>
</evidence>
<evidence type="ECO:0000256" key="1">
    <source>
        <dbReference type="ARBA" id="ARBA00022603"/>
    </source>
</evidence>
<organism evidence="5 6">
    <name type="scientific">candidate division CPR3 bacterium 4484_211</name>
    <dbReference type="NCBI Taxonomy" id="1968527"/>
    <lineage>
        <taxon>Bacteria</taxon>
        <taxon>Bacteria division CPR3</taxon>
    </lineage>
</organism>
<dbReference type="InterPro" id="IPR029063">
    <property type="entry name" value="SAM-dependent_MTases_sf"/>
</dbReference>
<dbReference type="GO" id="GO:0016279">
    <property type="term" value="F:protein-lysine N-methyltransferase activity"/>
    <property type="evidence" value="ECO:0007669"/>
    <property type="project" value="InterPro"/>
</dbReference>
<keyword evidence="2" id="KW-0808">Transferase</keyword>
<dbReference type="InterPro" id="IPR026170">
    <property type="entry name" value="FAM173A/B"/>
</dbReference>
<dbReference type="Proteomes" id="UP000192520">
    <property type="component" value="Unassembled WGS sequence"/>
</dbReference>
<dbReference type="EMBL" id="MZGJ01000003">
    <property type="protein sequence ID" value="OQX51455.1"/>
    <property type="molecule type" value="Genomic_DNA"/>
</dbReference>
<keyword evidence="4" id="KW-0812">Transmembrane</keyword>
<dbReference type="PANTHER" id="PTHR13610">
    <property type="entry name" value="METHYLTRANSFERASE DOMAIN-CONTAINING PROTEIN"/>
    <property type="match status" value="1"/>
</dbReference>
<dbReference type="AlphaFoldDB" id="A0A1W9NZ94"/>
<keyword evidence="1" id="KW-0489">Methyltransferase</keyword>
<evidence type="ECO:0000256" key="3">
    <source>
        <dbReference type="ARBA" id="ARBA00022691"/>
    </source>
</evidence>
<evidence type="ECO:0000256" key="4">
    <source>
        <dbReference type="SAM" id="Phobius"/>
    </source>
</evidence>
<name>A0A1W9NZ94_UNCC3</name>
<dbReference type="STRING" id="1968527.B5M47_00425"/>
<dbReference type="PANTHER" id="PTHR13610:SF9">
    <property type="entry name" value="FI06469P"/>
    <property type="match status" value="1"/>
</dbReference>
<comment type="caution">
    <text evidence="5">The sequence shown here is derived from an EMBL/GenBank/DDBJ whole genome shotgun (WGS) entry which is preliminary data.</text>
</comment>
<sequence>MLATLILQGVILLTLGTATFLLIYSMLFGAPYAPSQKGVIEKMIKLGEIKQGTKVVDLGSGDGRLLIAVTRLGAEAHGYEINPFLFCWSKIRIKRARTKKALVHLKDFWRVNLSNYDVVFLFGTPLIMGRLEKKLQKELPHNARVVSNYFQFPNWPLSKKLGKVYCYVKN</sequence>